<dbReference type="AlphaFoldDB" id="A0AAD8UUB7"/>
<protein>
    <submittedName>
        <fullName evidence="3">Uncharacterized protein</fullName>
    </submittedName>
</protein>
<feature type="coiled-coil region" evidence="1">
    <location>
        <begin position="445"/>
        <end position="472"/>
    </location>
</feature>
<evidence type="ECO:0000313" key="4">
    <source>
        <dbReference type="Proteomes" id="UP001230268"/>
    </source>
</evidence>
<organism evidence="3 4">
    <name type="scientific">Babesia gibsoni</name>
    <dbReference type="NCBI Taxonomy" id="33632"/>
    <lineage>
        <taxon>Eukaryota</taxon>
        <taxon>Sar</taxon>
        <taxon>Alveolata</taxon>
        <taxon>Apicomplexa</taxon>
        <taxon>Aconoidasida</taxon>
        <taxon>Piroplasmida</taxon>
        <taxon>Babesiidae</taxon>
        <taxon>Babesia</taxon>
    </lineage>
</organism>
<evidence type="ECO:0000256" key="2">
    <source>
        <dbReference type="SAM" id="MobiDB-lite"/>
    </source>
</evidence>
<dbReference type="EMBL" id="JAVEPI010000001">
    <property type="protein sequence ID" value="KAK1445136.1"/>
    <property type="molecule type" value="Genomic_DNA"/>
</dbReference>
<feature type="coiled-coil region" evidence="1">
    <location>
        <begin position="87"/>
        <end position="135"/>
    </location>
</feature>
<feature type="region of interest" description="Disordered" evidence="2">
    <location>
        <begin position="626"/>
        <end position="647"/>
    </location>
</feature>
<feature type="region of interest" description="Disordered" evidence="2">
    <location>
        <begin position="676"/>
        <end position="697"/>
    </location>
</feature>
<keyword evidence="4" id="KW-1185">Reference proteome</keyword>
<sequence>MEYDVDLSHESCLYNTLTGYLARCKHGLHDDTLIEHYETVYQNNILYYNKILGLLRNTLGIQEKKSERIRVLIDNDIDLKEGCHLEIARLQGKCDDATRQVEELDNRICEATALLADLKEKEKVLEEALNCVICEIESTKEQNLLSYYALGNVKAAMSRNKRHLDVIKAHISKGEKSIEVKRNTYRLLKAHFHDVVHFNRTKIQNLIATNKVLDNEKVEIEKSHLEMVRRREDIKAKLDAMLRDQQEKENALSILEKELKSNVNDLVVAKDEFLRVENEVKTLEGSLNAANEATISMKNDEMAKSNQITQMSKEIDAIESTNGNLKSHIGNEAGTLRDLNKQCRLKQTSLAAVKSERRKYMASCNSLRLKIDDALSLFLLERSKQIERTSEIVTKLNGAKCGDVSHNLQKLVISLSLIFINNKESFLCSQKVSVLKLEEDTKKNIQSATLELRDAISKNEKIKSEIEEIQKISISINEEIAASREEMARVTTKEDQRTQMRIDLISERNYIKKSIEDLKNSENRKKLDYSNHVQDCIEAHKLRLKQLMSDDSSDFAELIDEEKKNSNILLNAAVDSLEIEHVKERSKLEAKYNTMTLEEKEKFKAIVEVNVNEITRLRNLIDEQKRKKREGTKVPLPPVKKLPEPTKIPLPRDANLVFKVNLSVTDIKKEPRRKCIRRTAGKSDTPKSEGDELDLFC</sequence>
<reference evidence="3" key="1">
    <citation type="submission" date="2023-08" db="EMBL/GenBank/DDBJ databases">
        <title>Draft sequence of the Babesia gibsoni genome.</title>
        <authorList>
            <person name="Yamagishi J.Y."/>
            <person name="Xuan X.X."/>
        </authorList>
    </citation>
    <scope>NUCLEOTIDE SEQUENCE</scope>
    <source>
        <strain evidence="3">Azabu</strain>
    </source>
</reference>
<evidence type="ECO:0000256" key="1">
    <source>
        <dbReference type="SAM" id="Coils"/>
    </source>
</evidence>
<comment type="caution">
    <text evidence="3">The sequence shown here is derived from an EMBL/GenBank/DDBJ whole genome shotgun (WGS) entry which is preliminary data.</text>
</comment>
<name>A0AAD8UUB7_BABGI</name>
<feature type="coiled-coil region" evidence="1">
    <location>
        <begin position="203"/>
        <end position="293"/>
    </location>
</feature>
<evidence type="ECO:0000313" key="3">
    <source>
        <dbReference type="EMBL" id="KAK1445136.1"/>
    </source>
</evidence>
<proteinExistence type="predicted"/>
<keyword evidence="1" id="KW-0175">Coiled coil</keyword>
<gene>
    <name evidence="3" type="ORF">BgAZ_110420</name>
</gene>
<accession>A0AAD8UUB7</accession>
<dbReference type="Proteomes" id="UP001230268">
    <property type="component" value="Unassembled WGS sequence"/>
</dbReference>